<dbReference type="RefSeq" id="WP_185254002.1">
    <property type="nucleotide sequence ID" value="NZ_JACKXE010000001.1"/>
</dbReference>
<proteinExistence type="predicted"/>
<reference evidence="1 2" key="1">
    <citation type="submission" date="2020-08" db="EMBL/GenBank/DDBJ databases">
        <authorList>
            <person name="Seo M.-J."/>
        </authorList>
    </citation>
    <scope>NUCLEOTIDE SEQUENCE [LARGE SCALE GENOMIC DNA]</scope>
    <source>
        <strain evidence="1 2">KIGAM211</strain>
    </source>
</reference>
<dbReference type="InterPro" id="IPR043777">
    <property type="entry name" value="DUF5719"/>
</dbReference>
<organism evidence="1 2">
    <name type="scientific">Nocardioides luti</name>
    <dbReference type="NCBI Taxonomy" id="2761101"/>
    <lineage>
        <taxon>Bacteria</taxon>
        <taxon>Bacillati</taxon>
        <taxon>Actinomycetota</taxon>
        <taxon>Actinomycetes</taxon>
        <taxon>Propionibacteriales</taxon>
        <taxon>Nocardioidaceae</taxon>
        <taxon>Nocardioides</taxon>
    </lineage>
</organism>
<name>A0A7X0RL44_9ACTN</name>
<evidence type="ECO:0000313" key="2">
    <source>
        <dbReference type="Proteomes" id="UP000523955"/>
    </source>
</evidence>
<dbReference type="Pfam" id="PF18986">
    <property type="entry name" value="DUF5719"/>
    <property type="match status" value="1"/>
</dbReference>
<dbReference type="EMBL" id="JACKXE010000001">
    <property type="protein sequence ID" value="MBB6629003.1"/>
    <property type="molecule type" value="Genomic_DNA"/>
</dbReference>
<protein>
    <recommendedName>
        <fullName evidence="3">Secreted protein</fullName>
    </recommendedName>
</protein>
<sequence>MSHSAPGSRSQQRRRVEVNATTVLAVLLPLLTLAALVLVRPEAPATVGARPPTLTSLSTASVVCPSALDAASPVLLSTAAAKAAGRVTLDDGADTSSAKLAEGEVTSTDAVDGPVAVTGEDALAPGLLGARFGGARLAASSCPPPAPDQWFTAVGAGARHSSTLELVNPDTGPAIADITVYRRVGILDVPRLRGVSVPGRSSVRLDLGAVSPRRGELAIHVVTSRGRLSATVLDTYDELGAGSSSQDWLAAQVEPSTVNELLGVPTGRDAQRMLVVANPGDSEVRATLKVITAKSTFAPEGVDELRIRPGAVERLPVTGPLADALAKDALGLQVTTTAPVTATLRSFVGGDLALAVAPAPVEDETRVIVPEGDKQVLVSGATSTGAVTVVARSASGEELARTRAEVRPGQGVAVDVPAKAVLVELVPERTPVVAAVLVRGNGATVVPFRPLVLNGLVPEVGPGLP</sequence>
<evidence type="ECO:0008006" key="3">
    <source>
        <dbReference type="Google" id="ProtNLM"/>
    </source>
</evidence>
<dbReference type="Proteomes" id="UP000523955">
    <property type="component" value="Unassembled WGS sequence"/>
</dbReference>
<keyword evidence="2" id="KW-1185">Reference proteome</keyword>
<accession>A0A7X0RL44</accession>
<comment type="caution">
    <text evidence="1">The sequence shown here is derived from an EMBL/GenBank/DDBJ whole genome shotgun (WGS) entry which is preliminary data.</text>
</comment>
<dbReference type="AlphaFoldDB" id="A0A7X0RL44"/>
<gene>
    <name evidence="1" type="ORF">H5V45_16880</name>
</gene>
<evidence type="ECO:0000313" key="1">
    <source>
        <dbReference type="EMBL" id="MBB6629003.1"/>
    </source>
</evidence>